<dbReference type="SUPFAM" id="SSF53822">
    <property type="entry name" value="Periplasmic binding protein-like I"/>
    <property type="match status" value="1"/>
</dbReference>
<organism evidence="5 6">
    <name type="scientific">Mucilaginibacter yixingensis</name>
    <dbReference type="NCBI Taxonomy" id="1295612"/>
    <lineage>
        <taxon>Bacteria</taxon>
        <taxon>Pseudomonadati</taxon>
        <taxon>Bacteroidota</taxon>
        <taxon>Sphingobacteriia</taxon>
        <taxon>Sphingobacteriales</taxon>
        <taxon>Sphingobacteriaceae</taxon>
        <taxon>Mucilaginibacter</taxon>
    </lineage>
</organism>
<dbReference type="InterPro" id="IPR028082">
    <property type="entry name" value="Peripla_BP_I"/>
</dbReference>
<dbReference type="OrthoDB" id="628703at2"/>
<evidence type="ECO:0000256" key="1">
    <source>
        <dbReference type="ARBA" id="ARBA00023015"/>
    </source>
</evidence>
<sequence length="360" mass="41622">MSERKITIKDIAEKAKVSTGTVDRVIHKRGRVSPDVEERVLKILQKMDYEPNFIARALGSKKQVAVAALVPDGQYDVYWTDPFEGIKRAERDLKQYGVNVKFFLFNQFDAASFVQQAKLLTDSEPDGIIVSPVFYREVMPFFKIWKDRKIPFVLFNTQISDIYPLCYVGQDSYQSGMLAARLVHTSMPEAGAVLIVHFDEDISNAFHLKQKESGFRNYFVQNQLDDYRLMKEDMNGEDYSLFKAQMDKIIDHNPFLKFIYVTTSKAYKIATYLKERRINDIKIIGYDLVPQNIKFLQSGGITFLINQNAKGQGFWSLQLISEHLVLKKDIPMMKYLPLDIIVKENVNYFTGEDTDFTDMS</sequence>
<dbReference type="EMBL" id="QAOQ01000004">
    <property type="protein sequence ID" value="PTQ96629.1"/>
    <property type="molecule type" value="Genomic_DNA"/>
</dbReference>
<dbReference type="PROSITE" id="PS00356">
    <property type="entry name" value="HTH_LACI_1"/>
    <property type="match status" value="1"/>
</dbReference>
<evidence type="ECO:0000256" key="2">
    <source>
        <dbReference type="ARBA" id="ARBA00023125"/>
    </source>
</evidence>
<dbReference type="Gene3D" id="1.10.260.40">
    <property type="entry name" value="lambda repressor-like DNA-binding domains"/>
    <property type="match status" value="1"/>
</dbReference>
<comment type="caution">
    <text evidence="5">The sequence shown here is derived from an EMBL/GenBank/DDBJ whole genome shotgun (WGS) entry which is preliminary data.</text>
</comment>
<feature type="domain" description="HTH lacI-type" evidence="4">
    <location>
        <begin position="6"/>
        <end position="60"/>
    </location>
</feature>
<accession>A0A2T5J9E5</accession>
<dbReference type="SUPFAM" id="SSF47413">
    <property type="entry name" value="lambda repressor-like DNA-binding domains"/>
    <property type="match status" value="1"/>
</dbReference>
<keyword evidence="1" id="KW-0805">Transcription regulation</keyword>
<dbReference type="Pfam" id="PF00356">
    <property type="entry name" value="LacI"/>
    <property type="match status" value="1"/>
</dbReference>
<dbReference type="PANTHER" id="PTHR30146">
    <property type="entry name" value="LACI-RELATED TRANSCRIPTIONAL REPRESSOR"/>
    <property type="match status" value="1"/>
</dbReference>
<evidence type="ECO:0000313" key="6">
    <source>
        <dbReference type="Proteomes" id="UP000244168"/>
    </source>
</evidence>
<keyword evidence="2" id="KW-0238">DNA-binding</keyword>
<dbReference type="Gene3D" id="3.40.50.2300">
    <property type="match status" value="2"/>
</dbReference>
<evidence type="ECO:0000256" key="3">
    <source>
        <dbReference type="ARBA" id="ARBA00023163"/>
    </source>
</evidence>
<dbReference type="CDD" id="cd01392">
    <property type="entry name" value="HTH_LacI"/>
    <property type="match status" value="1"/>
</dbReference>
<evidence type="ECO:0000259" key="4">
    <source>
        <dbReference type="PROSITE" id="PS50932"/>
    </source>
</evidence>
<keyword evidence="3" id="KW-0804">Transcription</keyword>
<dbReference type="PANTHER" id="PTHR30146:SF144">
    <property type="entry name" value="LACI-FAMILY TRANSCRIPTION REGULATOR"/>
    <property type="match status" value="1"/>
</dbReference>
<name>A0A2T5J9E5_9SPHI</name>
<dbReference type="GO" id="GO:0000976">
    <property type="term" value="F:transcription cis-regulatory region binding"/>
    <property type="evidence" value="ECO:0007669"/>
    <property type="project" value="TreeGrafter"/>
</dbReference>
<dbReference type="InterPro" id="IPR010982">
    <property type="entry name" value="Lambda_DNA-bd_dom_sf"/>
</dbReference>
<gene>
    <name evidence="5" type="ORF">C8P68_104114</name>
</gene>
<reference evidence="5 6" key="1">
    <citation type="submission" date="2018-04" db="EMBL/GenBank/DDBJ databases">
        <title>Genomic Encyclopedia of Archaeal and Bacterial Type Strains, Phase II (KMG-II): from individual species to whole genera.</title>
        <authorList>
            <person name="Goeker M."/>
        </authorList>
    </citation>
    <scope>NUCLEOTIDE SEQUENCE [LARGE SCALE GENOMIC DNA]</scope>
    <source>
        <strain evidence="5 6">DSM 26809</strain>
    </source>
</reference>
<protein>
    <submittedName>
        <fullName evidence="5">LacI family transcriptional regulator</fullName>
    </submittedName>
</protein>
<dbReference type="InterPro" id="IPR025997">
    <property type="entry name" value="SBP_2_dom"/>
</dbReference>
<dbReference type="AlphaFoldDB" id="A0A2T5J9E5"/>
<evidence type="ECO:0000313" key="5">
    <source>
        <dbReference type="EMBL" id="PTQ96629.1"/>
    </source>
</evidence>
<keyword evidence="6" id="KW-1185">Reference proteome</keyword>
<dbReference type="Pfam" id="PF13407">
    <property type="entry name" value="Peripla_BP_4"/>
    <property type="match status" value="1"/>
</dbReference>
<dbReference type="SMART" id="SM00354">
    <property type="entry name" value="HTH_LACI"/>
    <property type="match status" value="1"/>
</dbReference>
<proteinExistence type="predicted"/>
<dbReference type="Proteomes" id="UP000244168">
    <property type="component" value="Unassembled WGS sequence"/>
</dbReference>
<dbReference type="PROSITE" id="PS50932">
    <property type="entry name" value="HTH_LACI_2"/>
    <property type="match status" value="1"/>
</dbReference>
<dbReference type="InterPro" id="IPR000843">
    <property type="entry name" value="HTH_LacI"/>
</dbReference>
<dbReference type="GO" id="GO:0003700">
    <property type="term" value="F:DNA-binding transcription factor activity"/>
    <property type="evidence" value="ECO:0007669"/>
    <property type="project" value="TreeGrafter"/>
</dbReference>
<dbReference type="RefSeq" id="WP_107828592.1">
    <property type="nucleotide sequence ID" value="NZ_CP160205.1"/>
</dbReference>